<organism evidence="3 4">
    <name type="scientific">Sphingobacterium yanglingense</name>
    <dbReference type="NCBI Taxonomy" id="1437280"/>
    <lineage>
        <taxon>Bacteria</taxon>
        <taxon>Pseudomonadati</taxon>
        <taxon>Bacteroidota</taxon>
        <taxon>Sphingobacteriia</taxon>
        <taxon>Sphingobacteriales</taxon>
        <taxon>Sphingobacteriaceae</taxon>
        <taxon>Sphingobacterium</taxon>
    </lineage>
</organism>
<dbReference type="InterPro" id="IPR002347">
    <property type="entry name" value="SDR_fam"/>
</dbReference>
<dbReference type="Pfam" id="PF13561">
    <property type="entry name" value="adh_short_C2"/>
    <property type="match status" value="1"/>
</dbReference>
<comment type="similarity">
    <text evidence="1">Belongs to the short-chain dehydrogenases/reductases (SDR) family.</text>
</comment>
<dbReference type="PROSITE" id="PS00061">
    <property type="entry name" value="ADH_SHORT"/>
    <property type="match status" value="1"/>
</dbReference>
<dbReference type="Gene3D" id="3.40.50.720">
    <property type="entry name" value="NAD(P)-binding Rossmann-like Domain"/>
    <property type="match status" value="1"/>
</dbReference>
<dbReference type="EMBL" id="SNYV01000015">
    <property type="protein sequence ID" value="TDQ76480.1"/>
    <property type="molecule type" value="Genomic_DNA"/>
</dbReference>
<comment type="caution">
    <text evidence="3">The sequence shown here is derived from an EMBL/GenBank/DDBJ whole genome shotgun (WGS) entry which is preliminary data.</text>
</comment>
<dbReference type="SUPFAM" id="SSF51735">
    <property type="entry name" value="NAD(P)-binding Rossmann-fold domains"/>
    <property type="match status" value="1"/>
</dbReference>
<dbReference type="FunFam" id="3.40.50.720:FF:000084">
    <property type="entry name" value="Short-chain dehydrogenase reductase"/>
    <property type="match status" value="1"/>
</dbReference>
<evidence type="ECO:0000313" key="3">
    <source>
        <dbReference type="EMBL" id="TDQ76480.1"/>
    </source>
</evidence>
<gene>
    <name evidence="3" type="ORF">CLV99_3068</name>
</gene>
<protein>
    <submittedName>
        <fullName evidence="3">2-deoxy-D-gluconate 3-dehydrogenase</fullName>
    </submittedName>
</protein>
<dbReference type="RefSeq" id="WP_133585294.1">
    <property type="nucleotide sequence ID" value="NZ_SNYV01000015.1"/>
</dbReference>
<name>A0A4R6WFS1_9SPHI</name>
<dbReference type="GO" id="GO:0016616">
    <property type="term" value="F:oxidoreductase activity, acting on the CH-OH group of donors, NAD or NADP as acceptor"/>
    <property type="evidence" value="ECO:0007669"/>
    <property type="project" value="TreeGrafter"/>
</dbReference>
<evidence type="ECO:0000256" key="1">
    <source>
        <dbReference type="ARBA" id="ARBA00006484"/>
    </source>
</evidence>
<dbReference type="InterPro" id="IPR020904">
    <property type="entry name" value="Sc_DH/Rdtase_CS"/>
</dbReference>
<dbReference type="Proteomes" id="UP000295292">
    <property type="component" value="Unassembled WGS sequence"/>
</dbReference>
<dbReference type="PRINTS" id="PR00081">
    <property type="entry name" value="GDHRDH"/>
</dbReference>
<dbReference type="PANTHER" id="PTHR42760:SF5">
    <property type="entry name" value="2-DEHYDRO-3-DEOXY-D-GLUCONATE 5-DEHYDROGENASE"/>
    <property type="match status" value="1"/>
</dbReference>
<reference evidence="3 4" key="1">
    <citation type="submission" date="2019-03" db="EMBL/GenBank/DDBJ databases">
        <title>Genomic Encyclopedia of Archaeal and Bacterial Type Strains, Phase II (KMG-II): from individual species to whole genera.</title>
        <authorList>
            <person name="Goeker M."/>
        </authorList>
    </citation>
    <scope>NUCLEOTIDE SEQUENCE [LARGE SCALE GENOMIC DNA]</scope>
    <source>
        <strain evidence="3 4">DSM 28353</strain>
    </source>
</reference>
<proteinExistence type="inferred from homology"/>
<dbReference type="InterPro" id="IPR036291">
    <property type="entry name" value="NAD(P)-bd_dom_sf"/>
</dbReference>
<accession>A0A4R6WFS1</accession>
<dbReference type="OrthoDB" id="9804104at2"/>
<dbReference type="PRINTS" id="PR00080">
    <property type="entry name" value="SDRFAMILY"/>
</dbReference>
<keyword evidence="4" id="KW-1185">Reference proteome</keyword>
<dbReference type="PANTHER" id="PTHR42760">
    <property type="entry name" value="SHORT-CHAIN DEHYDROGENASES/REDUCTASES FAMILY MEMBER"/>
    <property type="match status" value="1"/>
</dbReference>
<evidence type="ECO:0000313" key="4">
    <source>
        <dbReference type="Proteomes" id="UP000295292"/>
    </source>
</evidence>
<dbReference type="AlphaFoldDB" id="A0A4R6WFS1"/>
<evidence type="ECO:0000256" key="2">
    <source>
        <dbReference type="ARBA" id="ARBA00023002"/>
    </source>
</evidence>
<sequence length="256" mass="27525">MSIINSFDLSGKVAIVTGCKRGIGKALAEALAEAGADIIGVSASLEKTGSTVEKAVKDLGRNFYAYQCNFSKREELYRFIEQVKKDHPVIDILFNNAGNILRKPAAEHPDEYWDEIIEINQNAQFVLTREIGKDMIARGAGKIIFTASLLTFQGGITVPGYAASKGAIGSLTKAFANEWASKGVNVNAIAPGYIATDNTEALRDDPERSASILGRIPAGRWGQPQDFKGPAVFLASKASDYVHGTILTVDGGWMGR</sequence>
<keyword evidence="2" id="KW-0560">Oxidoreductase</keyword>